<keyword evidence="1" id="KW-0805">Transcription regulation</keyword>
<evidence type="ECO:0000256" key="2">
    <source>
        <dbReference type="ARBA" id="ARBA00023125"/>
    </source>
</evidence>
<dbReference type="InterPro" id="IPR011711">
    <property type="entry name" value="GntR_C"/>
</dbReference>
<evidence type="ECO:0000259" key="4">
    <source>
        <dbReference type="PROSITE" id="PS50949"/>
    </source>
</evidence>
<sequence>MVRLGNMLRAAVRDTAQQFPESVGGVGSSSGRVTEAYQAIRKAIRANIFPPGYQAAEIEIARQLGMSRTPVHEAMARLQEDGLVRILPKKGIIICALSPADIEEIYEVTIALEGAAAARLARIEPVEKRDVIAELRDATNAMVSALAENDLPAWAEADERFHETLVVRSGNGRLTRMAGTVADQLHRARVFTLNLRPLPVGSSEEHLAIIDAIEKGAEREASAAARLHRKHAHDQLVPLIAKLNLQNL</sequence>
<dbReference type="SUPFAM" id="SSF48008">
    <property type="entry name" value="GntR ligand-binding domain-like"/>
    <property type="match status" value="1"/>
</dbReference>
<dbReference type="EMBL" id="WPHM01000024">
    <property type="protein sequence ID" value="MUZ60924.1"/>
    <property type="molecule type" value="Genomic_DNA"/>
</dbReference>
<comment type="caution">
    <text evidence="5">The sequence shown here is derived from an EMBL/GenBank/DDBJ whole genome shotgun (WGS) entry which is preliminary data.</text>
</comment>
<dbReference type="GO" id="GO:0003677">
    <property type="term" value="F:DNA binding"/>
    <property type="evidence" value="ECO:0007669"/>
    <property type="project" value="UniProtKB-KW"/>
</dbReference>
<proteinExistence type="predicted"/>
<dbReference type="PRINTS" id="PR00035">
    <property type="entry name" value="HTHGNTR"/>
</dbReference>
<dbReference type="SUPFAM" id="SSF46785">
    <property type="entry name" value="Winged helix' DNA-binding domain"/>
    <property type="match status" value="1"/>
</dbReference>
<dbReference type="PROSITE" id="PS50949">
    <property type="entry name" value="HTH_GNTR"/>
    <property type="match status" value="1"/>
</dbReference>
<dbReference type="PANTHER" id="PTHR43537">
    <property type="entry name" value="TRANSCRIPTIONAL REGULATOR, GNTR FAMILY"/>
    <property type="match status" value="1"/>
</dbReference>
<keyword evidence="2" id="KW-0238">DNA-binding</keyword>
<dbReference type="PANTHER" id="PTHR43537:SF24">
    <property type="entry name" value="GLUCONATE OPERON TRANSCRIPTIONAL REPRESSOR"/>
    <property type="match status" value="1"/>
</dbReference>
<dbReference type="SMART" id="SM00895">
    <property type="entry name" value="FCD"/>
    <property type="match status" value="1"/>
</dbReference>
<evidence type="ECO:0000313" key="6">
    <source>
        <dbReference type="Proteomes" id="UP000436692"/>
    </source>
</evidence>
<gene>
    <name evidence="5" type="ORF">GOZ95_26200</name>
</gene>
<organism evidence="5 6">
    <name type="scientific">Agrobacterium vitis</name>
    <name type="common">Rhizobium vitis</name>
    <dbReference type="NCBI Taxonomy" id="373"/>
    <lineage>
        <taxon>Bacteria</taxon>
        <taxon>Pseudomonadati</taxon>
        <taxon>Pseudomonadota</taxon>
        <taxon>Alphaproteobacteria</taxon>
        <taxon>Hyphomicrobiales</taxon>
        <taxon>Rhizobiaceae</taxon>
        <taxon>Rhizobium/Agrobacterium group</taxon>
        <taxon>Agrobacterium</taxon>
    </lineage>
</organism>
<dbReference type="Pfam" id="PF00392">
    <property type="entry name" value="GntR"/>
    <property type="match status" value="1"/>
</dbReference>
<evidence type="ECO:0000256" key="3">
    <source>
        <dbReference type="ARBA" id="ARBA00023163"/>
    </source>
</evidence>
<dbReference type="Gene3D" id="1.20.120.530">
    <property type="entry name" value="GntR ligand-binding domain-like"/>
    <property type="match status" value="1"/>
</dbReference>
<dbReference type="InterPro" id="IPR036388">
    <property type="entry name" value="WH-like_DNA-bd_sf"/>
</dbReference>
<dbReference type="SMART" id="SM00345">
    <property type="entry name" value="HTH_GNTR"/>
    <property type="match status" value="1"/>
</dbReference>
<dbReference type="AlphaFoldDB" id="A0AAE5AYN3"/>
<evidence type="ECO:0000313" key="5">
    <source>
        <dbReference type="EMBL" id="MUZ60924.1"/>
    </source>
</evidence>
<dbReference type="Pfam" id="PF07729">
    <property type="entry name" value="FCD"/>
    <property type="match status" value="1"/>
</dbReference>
<dbReference type="Gene3D" id="1.10.10.10">
    <property type="entry name" value="Winged helix-like DNA-binding domain superfamily/Winged helix DNA-binding domain"/>
    <property type="match status" value="1"/>
</dbReference>
<dbReference type="CDD" id="cd07377">
    <property type="entry name" value="WHTH_GntR"/>
    <property type="match status" value="1"/>
</dbReference>
<protein>
    <submittedName>
        <fullName evidence="5">FCD domain-containing protein</fullName>
    </submittedName>
</protein>
<name>A0AAE5AYN3_AGRVI</name>
<dbReference type="InterPro" id="IPR000524">
    <property type="entry name" value="Tscrpt_reg_HTH_GntR"/>
</dbReference>
<dbReference type="InterPro" id="IPR036390">
    <property type="entry name" value="WH_DNA-bd_sf"/>
</dbReference>
<accession>A0AAE5AYN3</accession>
<evidence type="ECO:0000256" key="1">
    <source>
        <dbReference type="ARBA" id="ARBA00023015"/>
    </source>
</evidence>
<dbReference type="InterPro" id="IPR008920">
    <property type="entry name" value="TF_FadR/GntR_C"/>
</dbReference>
<keyword evidence="3" id="KW-0804">Transcription</keyword>
<dbReference type="GO" id="GO:0003700">
    <property type="term" value="F:DNA-binding transcription factor activity"/>
    <property type="evidence" value="ECO:0007669"/>
    <property type="project" value="InterPro"/>
</dbReference>
<feature type="domain" description="HTH gntR-type" evidence="4">
    <location>
        <begin position="30"/>
        <end position="97"/>
    </location>
</feature>
<reference evidence="5 6" key="1">
    <citation type="submission" date="2019-12" db="EMBL/GenBank/DDBJ databases">
        <title>Whole-genome sequencing of Allorhizobium vitis.</title>
        <authorList>
            <person name="Gan H.M."/>
            <person name="Szegedi E."/>
            <person name="Burr T."/>
            <person name="Savka M.A."/>
        </authorList>
    </citation>
    <scope>NUCLEOTIDE SEQUENCE [LARGE SCALE GENOMIC DNA]</scope>
    <source>
        <strain evidence="5 6">CG989</strain>
    </source>
</reference>
<dbReference type="Proteomes" id="UP000436692">
    <property type="component" value="Unassembled WGS sequence"/>
</dbReference>